<keyword evidence="3" id="KW-1185">Reference proteome</keyword>
<organism evidence="2 3">
    <name type="scientific">Terrisporobacter othiniensis</name>
    <dbReference type="NCBI Taxonomy" id="1577792"/>
    <lineage>
        <taxon>Bacteria</taxon>
        <taxon>Bacillati</taxon>
        <taxon>Bacillota</taxon>
        <taxon>Clostridia</taxon>
        <taxon>Peptostreptococcales</taxon>
        <taxon>Peptostreptococcaceae</taxon>
        <taxon>Terrisporobacter</taxon>
    </lineage>
</organism>
<accession>A0A0B3WQQ0</accession>
<dbReference type="STRING" id="1577792.QX51_11500"/>
<reference evidence="2 3" key="1">
    <citation type="submission" date="2014-12" db="EMBL/GenBank/DDBJ databases">
        <title>Draft genome sequence of Terrisporobacter sp. 08-306576, isolated from the blood culture of a bacteremia patient.</title>
        <authorList>
            <person name="Lund L.C."/>
            <person name="Sydenham T.V."/>
            <person name="Hogh S.V."/>
            <person name="Skov M.N."/>
            <person name="Kemp M."/>
            <person name="Justesen U.S."/>
        </authorList>
    </citation>
    <scope>NUCLEOTIDE SEQUENCE [LARGE SCALE GENOMIC DNA]</scope>
    <source>
        <strain evidence="2 3">08-306576</strain>
    </source>
</reference>
<sequence length="187" mass="22462">MNLYFNKLTVQHCFELKKCVSFDILPYESPYHEVEDIENEELQCREEYVDSCVNYACKVWNSCNFSDKLTVIYEDKYNSSKKRENEFVEMCLDSFEGATFPFEWIDDEEIYYGTRYIWETNKIDIHKLFRKIIISDIGDDTELDCAVYIIDKETDNVFFLYDDRGIHVFSNDCMFIEKIKSNKNILF</sequence>
<dbReference type="Pfam" id="PF13021">
    <property type="entry name" value="DUF3885"/>
    <property type="match status" value="1"/>
</dbReference>
<gene>
    <name evidence="2" type="ORF">QX51_11500</name>
</gene>
<evidence type="ECO:0000313" key="3">
    <source>
        <dbReference type="Proteomes" id="UP000031189"/>
    </source>
</evidence>
<proteinExistence type="predicted"/>
<name>A0A0B3WQQ0_9FIRM</name>
<evidence type="ECO:0000313" key="2">
    <source>
        <dbReference type="EMBL" id="KHS56835.1"/>
    </source>
</evidence>
<protein>
    <recommendedName>
        <fullName evidence="1">DUF3885 domain-containing protein</fullName>
    </recommendedName>
</protein>
<dbReference type="OrthoDB" id="9429671at2"/>
<dbReference type="RefSeq" id="WP_039680060.1">
    <property type="nucleotide sequence ID" value="NZ_JAXECK010000009.1"/>
</dbReference>
<dbReference type="Proteomes" id="UP000031189">
    <property type="component" value="Unassembled WGS sequence"/>
</dbReference>
<evidence type="ECO:0000259" key="1">
    <source>
        <dbReference type="Pfam" id="PF13021"/>
    </source>
</evidence>
<comment type="caution">
    <text evidence="2">The sequence shown here is derived from an EMBL/GenBank/DDBJ whole genome shotgun (WGS) entry which is preliminary data.</text>
</comment>
<feature type="domain" description="DUF3885" evidence="1">
    <location>
        <begin position="20"/>
        <end position="179"/>
    </location>
</feature>
<dbReference type="EMBL" id="JWHR01000104">
    <property type="protein sequence ID" value="KHS56835.1"/>
    <property type="molecule type" value="Genomic_DNA"/>
</dbReference>
<dbReference type="InterPro" id="IPR024976">
    <property type="entry name" value="DUF3885"/>
</dbReference>
<dbReference type="AlphaFoldDB" id="A0A0B3WQQ0"/>